<dbReference type="SUPFAM" id="SSF48695">
    <property type="entry name" value="Multiheme cytochromes"/>
    <property type="match status" value="1"/>
</dbReference>
<gene>
    <name evidence="2" type="ORF">A45J_0803</name>
</gene>
<dbReference type="InterPro" id="IPR029467">
    <property type="entry name" value="Cyt_c7-like"/>
</dbReference>
<dbReference type="InterPro" id="IPR026352">
    <property type="entry name" value="Nanowire_3heme"/>
</dbReference>
<dbReference type="AlphaFoldDB" id="A0A5J4L2J4"/>
<dbReference type="PANTHER" id="PTHR39425">
    <property type="entry name" value="LIPOPROTEIN CYTOCHROME C"/>
    <property type="match status" value="1"/>
</dbReference>
<dbReference type="EMBL" id="BLAB01000001">
    <property type="protein sequence ID" value="GER93070.1"/>
    <property type="molecule type" value="Genomic_DNA"/>
</dbReference>
<protein>
    <submittedName>
        <fullName evidence="2">Cytochrome C</fullName>
    </submittedName>
</protein>
<name>A0A5J4L2J4_9ZZZZ</name>
<dbReference type="NCBIfam" id="TIGR04257">
    <property type="entry name" value="nanowire_3heme"/>
    <property type="match status" value="1"/>
</dbReference>
<dbReference type="Gene3D" id="3.90.10.10">
    <property type="entry name" value="Cytochrome C3"/>
    <property type="match status" value="1"/>
</dbReference>
<feature type="domain" description="Cytochrome c7-like" evidence="1">
    <location>
        <begin position="40"/>
        <end position="105"/>
    </location>
</feature>
<dbReference type="PANTHER" id="PTHR39425:SF1">
    <property type="entry name" value="CYTOCHROME C7-LIKE DOMAIN-CONTAINING PROTEIN"/>
    <property type="match status" value="1"/>
</dbReference>
<comment type="caution">
    <text evidence="2">The sequence shown here is derived from an EMBL/GenBank/DDBJ whole genome shotgun (WGS) entry which is preliminary data.</text>
</comment>
<evidence type="ECO:0000259" key="1">
    <source>
        <dbReference type="Pfam" id="PF14522"/>
    </source>
</evidence>
<organism evidence="2">
    <name type="scientific">hot springs metagenome</name>
    <dbReference type="NCBI Taxonomy" id="433727"/>
    <lineage>
        <taxon>unclassified sequences</taxon>
        <taxon>metagenomes</taxon>
        <taxon>ecological metagenomes</taxon>
    </lineage>
</organism>
<proteinExistence type="predicted"/>
<dbReference type="InterPro" id="IPR036280">
    <property type="entry name" value="Multihaem_cyt_sf"/>
</dbReference>
<sequence>MKIILGQIFIILLIMFFIVGIATAVPIGRVLEWKTGISTVVFDGGIHAQNGFKCSDCHPDPFMMKKGYAKMKMVEIIKGKYCGKCHDGVKAFASNKAEFCARCHKKM</sequence>
<accession>A0A5J4L2J4</accession>
<reference evidence="2" key="1">
    <citation type="submission" date="2019-10" db="EMBL/GenBank/DDBJ databases">
        <title>Metagenomic sequencing of thiosulfate-disproportionating enrichment culture.</title>
        <authorList>
            <person name="Umezawa K."/>
            <person name="Kojima H."/>
            <person name="Fukui M."/>
        </authorList>
    </citation>
    <scope>NUCLEOTIDE SEQUENCE</scope>
    <source>
        <strain evidence="2">45J</strain>
    </source>
</reference>
<dbReference type="Pfam" id="PF14522">
    <property type="entry name" value="Cytochrome_C7"/>
    <property type="match status" value="1"/>
</dbReference>
<evidence type="ECO:0000313" key="2">
    <source>
        <dbReference type="EMBL" id="GER93070.1"/>
    </source>
</evidence>